<dbReference type="AlphaFoldDB" id="A0A5M9ZMQ6"/>
<organism evidence="1 2">
    <name type="scientific">Bifidobacterium myosotis</name>
    <dbReference type="NCBI Taxonomy" id="1630166"/>
    <lineage>
        <taxon>Bacteria</taxon>
        <taxon>Bacillati</taxon>
        <taxon>Actinomycetota</taxon>
        <taxon>Actinomycetes</taxon>
        <taxon>Bifidobacteriales</taxon>
        <taxon>Bifidobacteriaceae</taxon>
        <taxon>Bifidobacterium</taxon>
    </lineage>
</organism>
<comment type="caution">
    <text evidence="1">The sequence shown here is derived from an EMBL/GenBank/DDBJ whole genome shotgun (WGS) entry which is preliminary data.</text>
</comment>
<gene>
    <name evidence="1" type="ORF">EMO91_02260</name>
</gene>
<evidence type="ECO:0000313" key="1">
    <source>
        <dbReference type="EMBL" id="KAA8828874.1"/>
    </source>
</evidence>
<proteinExistence type="predicted"/>
<reference evidence="1 2" key="1">
    <citation type="journal article" date="2019" name="Syst. Appl. Microbiol.">
        <title>Characterization of Bifidobacterium species in feaces of the Egyptian fruit bat: Description of B. vespertilionis sp. nov. and B. rousetti sp. nov.</title>
        <authorList>
            <person name="Modesto M."/>
            <person name="Satti M."/>
            <person name="Watanabe K."/>
            <person name="Puglisi E."/>
            <person name="Morelli L."/>
            <person name="Huang C.-H."/>
            <person name="Liou J.-S."/>
            <person name="Miyashita M."/>
            <person name="Tamura T."/>
            <person name="Saito S."/>
            <person name="Mori K."/>
            <person name="Huang L."/>
            <person name="Sciavilla P."/>
            <person name="Sandri C."/>
            <person name="Spiezio C."/>
            <person name="Vitali F."/>
            <person name="Cavalieri D."/>
            <person name="Perpetuini G."/>
            <person name="Tofalo R."/>
            <person name="Bonetti A."/>
            <person name="Arita M."/>
            <person name="Mattarelli P."/>
        </authorList>
    </citation>
    <scope>NUCLEOTIDE SEQUENCE [LARGE SCALE GENOMIC DNA]</scope>
    <source>
        <strain evidence="1 2">RST17</strain>
    </source>
</reference>
<evidence type="ECO:0000313" key="2">
    <source>
        <dbReference type="Proteomes" id="UP000410049"/>
    </source>
</evidence>
<name>A0A5M9ZMQ6_9BIFI</name>
<evidence type="ECO:0008006" key="3">
    <source>
        <dbReference type="Google" id="ProtNLM"/>
    </source>
</evidence>
<accession>A0A5M9ZMQ6</accession>
<dbReference type="Proteomes" id="UP000410049">
    <property type="component" value="Unassembled WGS sequence"/>
</dbReference>
<protein>
    <recommendedName>
        <fullName evidence="3">CTP synthase</fullName>
    </recommendedName>
</protein>
<dbReference type="RefSeq" id="WP_150378724.1">
    <property type="nucleotide sequence ID" value="NZ_RZUH01000002.1"/>
</dbReference>
<dbReference type="EMBL" id="RZUH01000002">
    <property type="protein sequence ID" value="KAA8828874.1"/>
    <property type="molecule type" value="Genomic_DNA"/>
</dbReference>
<sequence length="317" mass="35453">MKEHKGVTALLRAAEAERRCAAGRNHAERQALARRAEAGELVSPYCNLYADVSYWKGLTVEQQSLHTIKSLAQRHPQWVFAGLSAICVYGLQHAYSLHDGTVHIASISGAGKRDEPRLDRIYMKQIPSQRCRGIAVTTPERTLADCSSLSFPQALAIYDSALRLGLTTMAKLHEALPQYLRDMKDASRLLEHADGRSENGGESLMRGMLIDNDFALPLMQMEFENPDNRSMPYRVDFCWKLADGRILVAEYDGMAKYRDGSNQNRASIQSKLAYAHLREQHLRAQGVTSIAHVFFEDVVSPGRLEAKLMGLGVPKIR</sequence>